<keyword evidence="9" id="KW-1185">Reference proteome</keyword>
<comment type="subcellular location">
    <subcellularLocation>
        <location evidence="1">Membrane</location>
        <topology evidence="1">Multi-pass membrane protein</topology>
    </subcellularLocation>
</comment>
<dbReference type="PANTHER" id="PTHR23504:SF15">
    <property type="entry name" value="MAJOR FACILITATOR SUPERFAMILY (MFS) PROFILE DOMAIN-CONTAINING PROTEIN"/>
    <property type="match status" value="1"/>
</dbReference>
<protein>
    <recommendedName>
        <fullName evidence="7">Major facilitator superfamily (MFS) profile domain-containing protein</fullName>
    </recommendedName>
</protein>
<dbReference type="OrthoDB" id="419616at2759"/>
<feature type="transmembrane region" description="Helical" evidence="6">
    <location>
        <begin position="362"/>
        <end position="388"/>
    </location>
</feature>
<evidence type="ECO:0000313" key="9">
    <source>
        <dbReference type="Proteomes" id="UP000053989"/>
    </source>
</evidence>
<evidence type="ECO:0000256" key="5">
    <source>
        <dbReference type="ARBA" id="ARBA00023136"/>
    </source>
</evidence>
<evidence type="ECO:0000313" key="8">
    <source>
        <dbReference type="EMBL" id="KIM60517.1"/>
    </source>
</evidence>
<dbReference type="PROSITE" id="PS50850">
    <property type="entry name" value="MFS"/>
    <property type="match status" value="1"/>
</dbReference>
<dbReference type="InParanoid" id="A0A0C3A6S0"/>
<dbReference type="AlphaFoldDB" id="A0A0C3A6S0"/>
<dbReference type="InterPro" id="IPR001958">
    <property type="entry name" value="Tet-R_TetA/multi-R_MdtG-like"/>
</dbReference>
<gene>
    <name evidence="8" type="ORF">SCLCIDRAFT_1216797</name>
</gene>
<evidence type="ECO:0000256" key="2">
    <source>
        <dbReference type="ARBA" id="ARBA00022448"/>
    </source>
</evidence>
<dbReference type="Pfam" id="PF07690">
    <property type="entry name" value="MFS_1"/>
    <property type="match status" value="2"/>
</dbReference>
<dbReference type="PRINTS" id="PR01035">
    <property type="entry name" value="TCRTETA"/>
</dbReference>
<dbReference type="Proteomes" id="UP000053989">
    <property type="component" value="Unassembled WGS sequence"/>
</dbReference>
<dbReference type="Gene3D" id="1.20.1250.20">
    <property type="entry name" value="MFS general substrate transporter like domains"/>
    <property type="match status" value="1"/>
</dbReference>
<proteinExistence type="predicted"/>
<evidence type="ECO:0000259" key="7">
    <source>
        <dbReference type="PROSITE" id="PS50850"/>
    </source>
</evidence>
<dbReference type="EMBL" id="KN822061">
    <property type="protein sequence ID" value="KIM60517.1"/>
    <property type="molecule type" value="Genomic_DNA"/>
</dbReference>
<feature type="transmembrane region" description="Helical" evidence="6">
    <location>
        <begin position="409"/>
        <end position="426"/>
    </location>
</feature>
<evidence type="ECO:0000256" key="3">
    <source>
        <dbReference type="ARBA" id="ARBA00022692"/>
    </source>
</evidence>
<feature type="transmembrane region" description="Helical" evidence="6">
    <location>
        <begin position="94"/>
        <end position="112"/>
    </location>
</feature>
<feature type="transmembrane region" description="Helical" evidence="6">
    <location>
        <begin position="262"/>
        <end position="285"/>
    </location>
</feature>
<dbReference type="GO" id="GO:0022857">
    <property type="term" value="F:transmembrane transporter activity"/>
    <property type="evidence" value="ECO:0007669"/>
    <property type="project" value="InterPro"/>
</dbReference>
<keyword evidence="3 6" id="KW-0812">Transmembrane</keyword>
<feature type="domain" description="Major facilitator superfamily (MFS) profile" evidence="7">
    <location>
        <begin position="21"/>
        <end position="459"/>
    </location>
</feature>
<dbReference type="PANTHER" id="PTHR23504">
    <property type="entry name" value="MAJOR FACILITATOR SUPERFAMILY DOMAIN-CONTAINING PROTEIN 10"/>
    <property type="match status" value="1"/>
</dbReference>
<evidence type="ECO:0000256" key="1">
    <source>
        <dbReference type="ARBA" id="ARBA00004141"/>
    </source>
</evidence>
<feature type="transmembrane region" description="Helical" evidence="6">
    <location>
        <begin position="118"/>
        <end position="139"/>
    </location>
</feature>
<keyword evidence="5 6" id="KW-0472">Membrane</keyword>
<reference evidence="9" key="2">
    <citation type="submission" date="2015-01" db="EMBL/GenBank/DDBJ databases">
        <title>Evolutionary Origins and Diversification of the Mycorrhizal Mutualists.</title>
        <authorList>
            <consortium name="DOE Joint Genome Institute"/>
            <consortium name="Mycorrhizal Genomics Consortium"/>
            <person name="Kohler A."/>
            <person name="Kuo A."/>
            <person name="Nagy L.G."/>
            <person name="Floudas D."/>
            <person name="Copeland A."/>
            <person name="Barry K.W."/>
            <person name="Cichocki N."/>
            <person name="Veneault-Fourrey C."/>
            <person name="LaButti K."/>
            <person name="Lindquist E.A."/>
            <person name="Lipzen A."/>
            <person name="Lundell T."/>
            <person name="Morin E."/>
            <person name="Murat C."/>
            <person name="Riley R."/>
            <person name="Ohm R."/>
            <person name="Sun H."/>
            <person name="Tunlid A."/>
            <person name="Henrissat B."/>
            <person name="Grigoriev I.V."/>
            <person name="Hibbett D.S."/>
            <person name="Martin F."/>
        </authorList>
    </citation>
    <scope>NUCLEOTIDE SEQUENCE [LARGE SCALE GENOMIC DNA]</scope>
    <source>
        <strain evidence="9">Foug A</strain>
    </source>
</reference>
<feature type="transmembrane region" description="Helical" evidence="6">
    <location>
        <begin position="151"/>
        <end position="174"/>
    </location>
</feature>
<dbReference type="InterPro" id="IPR036259">
    <property type="entry name" value="MFS_trans_sf"/>
</dbReference>
<name>A0A0C3A6S0_9AGAM</name>
<dbReference type="CDD" id="cd17330">
    <property type="entry name" value="MFS_SLC46_TetA_like"/>
    <property type="match status" value="1"/>
</dbReference>
<reference evidence="8 9" key="1">
    <citation type="submission" date="2014-04" db="EMBL/GenBank/DDBJ databases">
        <authorList>
            <consortium name="DOE Joint Genome Institute"/>
            <person name="Kuo A."/>
            <person name="Kohler A."/>
            <person name="Nagy L.G."/>
            <person name="Floudas D."/>
            <person name="Copeland A."/>
            <person name="Barry K.W."/>
            <person name="Cichocki N."/>
            <person name="Veneault-Fourrey C."/>
            <person name="LaButti K."/>
            <person name="Lindquist E.A."/>
            <person name="Lipzen A."/>
            <person name="Lundell T."/>
            <person name="Morin E."/>
            <person name="Murat C."/>
            <person name="Sun H."/>
            <person name="Tunlid A."/>
            <person name="Henrissat B."/>
            <person name="Grigoriev I.V."/>
            <person name="Hibbett D.S."/>
            <person name="Martin F."/>
            <person name="Nordberg H.P."/>
            <person name="Cantor M.N."/>
            <person name="Hua S.X."/>
        </authorList>
    </citation>
    <scope>NUCLEOTIDE SEQUENCE [LARGE SCALE GENOMIC DNA]</scope>
    <source>
        <strain evidence="8 9">Foug A</strain>
    </source>
</reference>
<organism evidence="8 9">
    <name type="scientific">Scleroderma citrinum Foug A</name>
    <dbReference type="NCBI Taxonomy" id="1036808"/>
    <lineage>
        <taxon>Eukaryota</taxon>
        <taxon>Fungi</taxon>
        <taxon>Dikarya</taxon>
        <taxon>Basidiomycota</taxon>
        <taxon>Agaricomycotina</taxon>
        <taxon>Agaricomycetes</taxon>
        <taxon>Agaricomycetidae</taxon>
        <taxon>Boletales</taxon>
        <taxon>Sclerodermatineae</taxon>
        <taxon>Sclerodermataceae</taxon>
        <taxon>Scleroderma</taxon>
    </lineage>
</organism>
<feature type="transmembrane region" description="Helical" evidence="6">
    <location>
        <begin position="297"/>
        <end position="318"/>
    </location>
</feature>
<dbReference type="HOGENOM" id="CLU_001265_54_6_1"/>
<keyword evidence="4 6" id="KW-1133">Transmembrane helix</keyword>
<feature type="transmembrane region" description="Helical" evidence="6">
    <location>
        <begin position="194"/>
        <end position="216"/>
    </location>
</feature>
<dbReference type="GO" id="GO:0016020">
    <property type="term" value="C:membrane"/>
    <property type="evidence" value="ECO:0007669"/>
    <property type="project" value="UniProtKB-SubCell"/>
</dbReference>
<dbReference type="SUPFAM" id="SSF103473">
    <property type="entry name" value="MFS general substrate transporter"/>
    <property type="match status" value="1"/>
</dbReference>
<evidence type="ECO:0000256" key="4">
    <source>
        <dbReference type="ARBA" id="ARBA00022989"/>
    </source>
</evidence>
<feature type="transmembrane region" description="Helical" evidence="6">
    <location>
        <begin position="330"/>
        <end position="350"/>
    </location>
</feature>
<dbReference type="InterPro" id="IPR020846">
    <property type="entry name" value="MFS_dom"/>
</dbReference>
<evidence type="ECO:0000256" key="6">
    <source>
        <dbReference type="SAM" id="Phobius"/>
    </source>
</evidence>
<accession>A0A0C3A6S0</accession>
<sequence length="467" mass="51097">MTANENTPLLRKNKTPLPKFQLSLVLLLMFAEPISAQYIFPFINQLIRELDITGGDDRKLGYYAGLTQSLFYTTQALTTLHWSRLSDYIGRKPVLLIGLMGLSISNMCFGLSTTFPMIVASRCVAGALNGNIGVMKSVIADITDNTNLAQAFVLIPPVFSVGASIAPLYGGVLAKPHDRWPALFSGIFWQNYPYFLPCLVSVSFTAVAFLIAALFLKESSPRKQHKKHQDGVEDTCVGVSDKDASPVPIRTLMRTYSVMLPIATYGALALVDIGFIALLPLFYATPIEIGGLGLPPSTIGTCLAIYGLFNGLFQVLFVSKLIDRFGEKKTFCTGVLAFFPLIAMFPIMSLVVQSQQQVGSSIWPLMALQLCFALIGDMSYSVISVFVMRAVPNRYSLGTMNGLSQTTNSVARAFGPVTFSFVFAFSKEHNILGGNLVYLILLVMACFLVFLSRLLPDLKSDERCDGN</sequence>
<dbReference type="InterPro" id="IPR011701">
    <property type="entry name" value="MFS"/>
</dbReference>
<feature type="transmembrane region" description="Helical" evidence="6">
    <location>
        <begin position="432"/>
        <end position="451"/>
    </location>
</feature>
<keyword evidence="2" id="KW-0813">Transport</keyword>